<dbReference type="PANTHER" id="PTHR11138:SF5">
    <property type="entry name" value="METHIONYL-TRNA FORMYLTRANSFERASE, MITOCHONDRIAL"/>
    <property type="match status" value="1"/>
</dbReference>
<dbReference type="EMBL" id="UOFI01000085">
    <property type="protein sequence ID" value="VAW66758.1"/>
    <property type="molecule type" value="Genomic_DNA"/>
</dbReference>
<dbReference type="Pfam" id="PF00551">
    <property type="entry name" value="Formyl_trans_N"/>
    <property type="match status" value="1"/>
</dbReference>
<feature type="domain" description="Formyl transferase N-terminal" evidence="1">
    <location>
        <begin position="78"/>
        <end position="184"/>
    </location>
</feature>
<dbReference type="EC" id="2.1.2.2" evidence="2"/>
<accession>A0A3B0XER3</accession>
<dbReference type="GO" id="GO:0004644">
    <property type="term" value="F:phosphoribosylglycinamide formyltransferase activity"/>
    <property type="evidence" value="ECO:0007669"/>
    <property type="project" value="UniProtKB-EC"/>
</dbReference>
<keyword evidence="2" id="KW-0808">Transferase</keyword>
<dbReference type="InterPro" id="IPR002376">
    <property type="entry name" value="Formyl_transf_N"/>
</dbReference>
<reference evidence="2" key="1">
    <citation type="submission" date="2018-06" db="EMBL/GenBank/DDBJ databases">
        <authorList>
            <person name="Zhirakovskaya E."/>
        </authorList>
    </citation>
    <scope>NUCLEOTIDE SEQUENCE</scope>
</reference>
<dbReference type="SUPFAM" id="SSF53328">
    <property type="entry name" value="Formyltransferase"/>
    <property type="match status" value="1"/>
</dbReference>
<dbReference type="PANTHER" id="PTHR11138">
    <property type="entry name" value="METHIONYL-TRNA FORMYLTRANSFERASE"/>
    <property type="match status" value="1"/>
</dbReference>
<dbReference type="AlphaFoldDB" id="A0A3B0XER3"/>
<dbReference type="GO" id="GO:0005829">
    <property type="term" value="C:cytosol"/>
    <property type="evidence" value="ECO:0007669"/>
    <property type="project" value="TreeGrafter"/>
</dbReference>
<organism evidence="2">
    <name type="scientific">hydrothermal vent metagenome</name>
    <dbReference type="NCBI Taxonomy" id="652676"/>
    <lineage>
        <taxon>unclassified sequences</taxon>
        <taxon>metagenomes</taxon>
        <taxon>ecological metagenomes</taxon>
    </lineage>
</organism>
<evidence type="ECO:0000313" key="2">
    <source>
        <dbReference type="EMBL" id="VAW66758.1"/>
    </source>
</evidence>
<dbReference type="InterPro" id="IPR036477">
    <property type="entry name" value="Formyl_transf_N_sf"/>
</dbReference>
<sequence>MKIIYIGSDGPLSCAPLKALLRYTERDSFENEFRISAIVSDCFNSTHERVGHIPVIDYRSNSLESLAFQHNISLFKIQKSLSDVIPAIESCQADIIIVSCFAYKLPDSVLNIPRIGCFNIHPSLLPAFRGPSPLFWQFRAEKCDFGVSLHRMTSKFDNGNIIAQKPIIIPDGSNSLQAIELLAHASAETLLQALPGFIQGAFKETPQDETQASYQSFPLDDDFIVTTEWNARRMFNFICVNEAPGLLFICEVSGQSFYISRALSYQKTAYSGFKACRDKPGIKNNQLVLACSSGFIHCELAQL</sequence>
<protein>
    <submittedName>
        <fullName evidence="2">Phosphoribosylglycinamide formyltransferase</fullName>
        <ecNumber evidence="2">2.1.2.2</ecNumber>
    </submittedName>
</protein>
<dbReference type="GO" id="GO:0004479">
    <property type="term" value="F:methionyl-tRNA formyltransferase activity"/>
    <property type="evidence" value="ECO:0007669"/>
    <property type="project" value="TreeGrafter"/>
</dbReference>
<proteinExistence type="predicted"/>
<name>A0A3B0XER3_9ZZZZ</name>
<gene>
    <name evidence="2" type="ORF">MNBD_GAMMA09-2826</name>
</gene>
<dbReference type="Gene3D" id="3.40.50.12230">
    <property type="match status" value="1"/>
</dbReference>
<evidence type="ECO:0000259" key="1">
    <source>
        <dbReference type="Pfam" id="PF00551"/>
    </source>
</evidence>